<feature type="transmembrane region" description="Helical" evidence="1">
    <location>
        <begin position="37"/>
        <end position="58"/>
    </location>
</feature>
<protein>
    <submittedName>
        <fullName evidence="2">ABA4-like family protein</fullName>
    </submittedName>
</protein>
<keyword evidence="1" id="KW-1133">Transmembrane helix</keyword>
<feature type="transmembrane region" description="Helical" evidence="1">
    <location>
        <begin position="5"/>
        <end position="25"/>
    </location>
</feature>
<accession>A0ABV6DT48</accession>
<dbReference type="RefSeq" id="WP_377473402.1">
    <property type="nucleotide sequence ID" value="NZ_JBHLWN010000104.1"/>
</dbReference>
<dbReference type="PANTHER" id="PTHR34543">
    <property type="entry name" value="PROTEIN ABA DEFICIENT 4, CHLOROPLASTIC"/>
    <property type="match status" value="1"/>
</dbReference>
<feature type="transmembrane region" description="Helical" evidence="1">
    <location>
        <begin position="79"/>
        <end position="99"/>
    </location>
</feature>
<sequence length="146" mass="16678">MYETLFSLSSPAMVFWILLIVLPFWRVTRWLANSAIFPIYLAALYAVGIIAAILSNGLGFVSDFNSSEGIIRLLSNPDFALIVWIHVLCFDQAVGHYVYRDNMEHRYVPLPLQSVLLFFVLMFGPVGFLCYLILREVRRRGKRSAG</sequence>
<evidence type="ECO:0000313" key="2">
    <source>
        <dbReference type="EMBL" id="MFC0215831.1"/>
    </source>
</evidence>
<proteinExistence type="predicted"/>
<dbReference type="EMBL" id="JBHLWN010000104">
    <property type="protein sequence ID" value="MFC0215831.1"/>
    <property type="molecule type" value="Genomic_DNA"/>
</dbReference>
<comment type="caution">
    <text evidence="2">The sequence shown here is derived from an EMBL/GenBank/DDBJ whole genome shotgun (WGS) entry which is preliminary data.</text>
</comment>
<keyword evidence="3" id="KW-1185">Reference proteome</keyword>
<evidence type="ECO:0000313" key="3">
    <source>
        <dbReference type="Proteomes" id="UP001589776"/>
    </source>
</evidence>
<dbReference type="InterPro" id="IPR025461">
    <property type="entry name" value="ABA4-like"/>
</dbReference>
<dbReference type="Proteomes" id="UP001589776">
    <property type="component" value="Unassembled WGS sequence"/>
</dbReference>
<reference evidence="2 3" key="1">
    <citation type="submission" date="2024-09" db="EMBL/GenBank/DDBJ databases">
        <authorList>
            <person name="Sun Q."/>
            <person name="Mori K."/>
        </authorList>
    </citation>
    <scope>NUCLEOTIDE SEQUENCE [LARGE SCALE GENOMIC DNA]</scope>
    <source>
        <strain evidence="2 3">CCM 7759</strain>
    </source>
</reference>
<organism evidence="2 3">
    <name type="scientific">Paenibacillus chartarius</name>
    <dbReference type="NCBI Taxonomy" id="747481"/>
    <lineage>
        <taxon>Bacteria</taxon>
        <taxon>Bacillati</taxon>
        <taxon>Bacillota</taxon>
        <taxon>Bacilli</taxon>
        <taxon>Bacillales</taxon>
        <taxon>Paenibacillaceae</taxon>
        <taxon>Paenibacillus</taxon>
    </lineage>
</organism>
<keyword evidence="1" id="KW-0812">Transmembrane</keyword>
<feature type="transmembrane region" description="Helical" evidence="1">
    <location>
        <begin position="111"/>
        <end position="134"/>
    </location>
</feature>
<evidence type="ECO:0000256" key="1">
    <source>
        <dbReference type="SAM" id="Phobius"/>
    </source>
</evidence>
<keyword evidence="1" id="KW-0472">Membrane</keyword>
<dbReference type="PANTHER" id="PTHR34543:SF1">
    <property type="entry name" value="PROTEIN ABA DEFICIENT 4, CHLOROPLASTIC"/>
    <property type="match status" value="1"/>
</dbReference>
<dbReference type="Pfam" id="PF14108">
    <property type="entry name" value="ABA4-like"/>
    <property type="match status" value="1"/>
</dbReference>
<gene>
    <name evidence="2" type="ORF">ACFFK0_25885</name>
</gene>
<name>A0ABV6DT48_9BACL</name>